<feature type="region of interest" description="Disordered" evidence="2">
    <location>
        <begin position="92"/>
        <end position="112"/>
    </location>
</feature>
<evidence type="ECO:0000313" key="3">
    <source>
        <dbReference type="EMBL" id="MFD2761154.1"/>
    </source>
</evidence>
<dbReference type="Proteomes" id="UP001597502">
    <property type="component" value="Unassembled WGS sequence"/>
</dbReference>
<protein>
    <submittedName>
        <fullName evidence="3">(2Fe-2S)-binding protein</fullName>
    </submittedName>
</protein>
<comment type="caution">
    <text evidence="3">The sequence shown here is derived from an EMBL/GenBank/DDBJ whole genome shotgun (WGS) entry which is preliminary data.</text>
</comment>
<proteinExistence type="predicted"/>
<dbReference type="EMBL" id="JBHUNA010000020">
    <property type="protein sequence ID" value="MFD2761154.1"/>
    <property type="molecule type" value="Genomic_DNA"/>
</dbReference>
<evidence type="ECO:0000256" key="1">
    <source>
        <dbReference type="ARBA" id="ARBA00023002"/>
    </source>
</evidence>
<organism evidence="3 4">
    <name type="scientific">Lentibacillus juripiscarius</name>
    <dbReference type="NCBI Taxonomy" id="257446"/>
    <lineage>
        <taxon>Bacteria</taxon>
        <taxon>Bacillati</taxon>
        <taxon>Bacillota</taxon>
        <taxon>Bacilli</taxon>
        <taxon>Bacillales</taxon>
        <taxon>Bacillaceae</taxon>
        <taxon>Lentibacillus</taxon>
    </lineage>
</organism>
<evidence type="ECO:0000313" key="4">
    <source>
        <dbReference type="Proteomes" id="UP001597502"/>
    </source>
</evidence>
<accession>A0ABW5V8I5</accession>
<gene>
    <name evidence="3" type="ORF">ACFSUO_09250</name>
</gene>
<dbReference type="Pfam" id="PF13510">
    <property type="entry name" value="Fer2_4"/>
    <property type="match status" value="1"/>
</dbReference>
<keyword evidence="1" id="KW-0560">Oxidoreductase</keyword>
<dbReference type="InterPro" id="IPR042204">
    <property type="entry name" value="2Fe-2S-bd_N"/>
</dbReference>
<dbReference type="SUPFAM" id="SSF54292">
    <property type="entry name" value="2Fe-2S ferredoxin-like"/>
    <property type="match status" value="1"/>
</dbReference>
<reference evidence="4" key="1">
    <citation type="journal article" date="2019" name="Int. J. Syst. Evol. Microbiol.">
        <title>The Global Catalogue of Microorganisms (GCM) 10K type strain sequencing project: providing services to taxonomists for standard genome sequencing and annotation.</title>
        <authorList>
            <consortium name="The Broad Institute Genomics Platform"/>
            <consortium name="The Broad Institute Genome Sequencing Center for Infectious Disease"/>
            <person name="Wu L."/>
            <person name="Ma J."/>
        </authorList>
    </citation>
    <scope>NUCLEOTIDE SEQUENCE [LARGE SCALE GENOMIC DNA]</scope>
    <source>
        <strain evidence="4">TISTR 1535</strain>
    </source>
</reference>
<keyword evidence="4" id="KW-1185">Reference proteome</keyword>
<dbReference type="RefSeq" id="WP_382393367.1">
    <property type="nucleotide sequence ID" value="NZ_JBHUNA010000020.1"/>
</dbReference>
<dbReference type="InterPro" id="IPR036010">
    <property type="entry name" value="2Fe-2S_ferredoxin-like_sf"/>
</dbReference>
<sequence>MSERIINHPVLGPLEEQKEVSFTFNGQTLQGRENESIAAALLANGIRTLRLHEDSGSPRGIYCNIGHCFECRITVNGKQGVRACLTPLQEGMTVQGGGPLPSPVRDWRESHE</sequence>
<name>A0ABW5V8I5_9BACI</name>
<evidence type="ECO:0000256" key="2">
    <source>
        <dbReference type="SAM" id="MobiDB-lite"/>
    </source>
</evidence>
<dbReference type="Gene3D" id="3.10.20.440">
    <property type="entry name" value="2Fe-2S iron-sulphur cluster binding domain, sarcosine oxidase, alpha subunit, N-terminal domain"/>
    <property type="match status" value="1"/>
</dbReference>